<evidence type="ECO:0000256" key="4">
    <source>
        <dbReference type="ARBA" id="ARBA00022679"/>
    </source>
</evidence>
<keyword evidence="8 12" id="KW-0443">Lipid metabolism</keyword>
<dbReference type="GO" id="GO:0034625">
    <property type="term" value="P:fatty acid elongation, monounsaturated fatty acid"/>
    <property type="evidence" value="ECO:0007669"/>
    <property type="project" value="TreeGrafter"/>
</dbReference>
<keyword evidence="4 12" id="KW-0808">Transferase</keyword>
<sequence>MASEFVWDGEGILMHWSVPTATATIYFGCCAAYATAILPKHAATQAPRRDWLGAAHNLALVLFSAWICCNSTALLAAQVSRDGLQHFLCAPVTTPNVSRPPPLAGPLHYWCYLYYASKYYELVDTLLLVLRRKRVILLHALHHGFMPLVMCLLFDGGVSVSLVALSVVNSFVHIVMYAYFLASSLGHKLPNAMRKQITLLQIFQFSVGVIGGTYYWWHYFQNLRITRSWPPFAYDVGCAGGDATTVLIGYISNIALLFMFVQFYRSAYAGLQKHPKKE</sequence>
<evidence type="ECO:0000313" key="13">
    <source>
        <dbReference type="EMBL" id="KAL1526294.1"/>
    </source>
</evidence>
<evidence type="ECO:0000256" key="2">
    <source>
        <dbReference type="ARBA" id="ARBA00007263"/>
    </source>
</evidence>
<keyword evidence="3 12" id="KW-0444">Lipid biosynthesis</keyword>
<comment type="catalytic activity">
    <reaction evidence="11">
        <text>a very-long-chain acyl-CoA + malonyl-CoA + H(+) = a very-long-chain 3-oxoacyl-CoA + CO2 + CoA</text>
        <dbReference type="Rhea" id="RHEA:32727"/>
        <dbReference type="ChEBI" id="CHEBI:15378"/>
        <dbReference type="ChEBI" id="CHEBI:16526"/>
        <dbReference type="ChEBI" id="CHEBI:57287"/>
        <dbReference type="ChEBI" id="CHEBI:57384"/>
        <dbReference type="ChEBI" id="CHEBI:90725"/>
        <dbReference type="ChEBI" id="CHEBI:90736"/>
        <dbReference type="EC" id="2.3.1.199"/>
    </reaction>
</comment>
<keyword evidence="9 12" id="KW-0472">Membrane</keyword>
<dbReference type="GO" id="GO:0019367">
    <property type="term" value="P:fatty acid elongation, saturated fatty acid"/>
    <property type="evidence" value="ECO:0007669"/>
    <property type="project" value="TreeGrafter"/>
</dbReference>
<organism evidence="13 14">
    <name type="scientific">Prymnesium parvum</name>
    <name type="common">Toxic golden alga</name>
    <dbReference type="NCBI Taxonomy" id="97485"/>
    <lineage>
        <taxon>Eukaryota</taxon>
        <taxon>Haptista</taxon>
        <taxon>Haptophyta</taxon>
        <taxon>Prymnesiophyceae</taxon>
        <taxon>Prymnesiales</taxon>
        <taxon>Prymnesiaceae</taxon>
        <taxon>Prymnesium</taxon>
    </lineage>
</organism>
<dbReference type="GO" id="GO:0034626">
    <property type="term" value="P:fatty acid elongation, polyunsaturated fatty acid"/>
    <property type="evidence" value="ECO:0007669"/>
    <property type="project" value="TreeGrafter"/>
</dbReference>
<dbReference type="Pfam" id="PF01151">
    <property type="entry name" value="ELO"/>
    <property type="match status" value="1"/>
</dbReference>
<dbReference type="GO" id="GO:0009922">
    <property type="term" value="F:fatty acid elongase activity"/>
    <property type="evidence" value="ECO:0007669"/>
    <property type="project" value="UniProtKB-EC"/>
</dbReference>
<dbReference type="GO" id="GO:0042761">
    <property type="term" value="P:very long-chain fatty acid biosynthetic process"/>
    <property type="evidence" value="ECO:0007669"/>
    <property type="project" value="TreeGrafter"/>
</dbReference>
<accession>A0AB34JX62</accession>
<dbReference type="InterPro" id="IPR002076">
    <property type="entry name" value="ELO_fam"/>
</dbReference>
<feature type="transmembrane region" description="Helical" evidence="12">
    <location>
        <begin position="247"/>
        <end position="267"/>
    </location>
</feature>
<keyword evidence="14" id="KW-1185">Reference proteome</keyword>
<dbReference type="GO" id="GO:0005789">
    <property type="term" value="C:endoplasmic reticulum membrane"/>
    <property type="evidence" value="ECO:0007669"/>
    <property type="project" value="TreeGrafter"/>
</dbReference>
<proteinExistence type="inferred from homology"/>
<evidence type="ECO:0000256" key="9">
    <source>
        <dbReference type="ARBA" id="ARBA00023136"/>
    </source>
</evidence>
<comment type="catalytic activity">
    <reaction evidence="12">
        <text>an acyl-CoA + malonyl-CoA + H(+) = a 3-oxoacyl-CoA + CO2 + CoA</text>
        <dbReference type="Rhea" id="RHEA:50252"/>
        <dbReference type="ChEBI" id="CHEBI:15378"/>
        <dbReference type="ChEBI" id="CHEBI:16526"/>
        <dbReference type="ChEBI" id="CHEBI:57287"/>
        <dbReference type="ChEBI" id="CHEBI:57384"/>
        <dbReference type="ChEBI" id="CHEBI:58342"/>
        <dbReference type="ChEBI" id="CHEBI:90726"/>
    </reaction>
    <physiologicalReaction direction="left-to-right" evidence="12">
        <dbReference type="Rhea" id="RHEA:50253"/>
    </physiologicalReaction>
</comment>
<evidence type="ECO:0000313" key="14">
    <source>
        <dbReference type="Proteomes" id="UP001515480"/>
    </source>
</evidence>
<comment type="subcellular location">
    <subcellularLocation>
        <location evidence="1">Membrane</location>
        <topology evidence="1">Multi-pass membrane protein</topology>
    </subcellularLocation>
</comment>
<dbReference type="Proteomes" id="UP001515480">
    <property type="component" value="Unassembled WGS sequence"/>
</dbReference>
<gene>
    <name evidence="13" type="ORF">AB1Y20_015012</name>
</gene>
<evidence type="ECO:0000256" key="3">
    <source>
        <dbReference type="ARBA" id="ARBA00022516"/>
    </source>
</evidence>
<feature type="transmembrane region" description="Helical" evidence="12">
    <location>
        <begin position="135"/>
        <end position="156"/>
    </location>
</feature>
<dbReference type="EMBL" id="JBGBPQ010000003">
    <property type="protein sequence ID" value="KAL1526294.1"/>
    <property type="molecule type" value="Genomic_DNA"/>
</dbReference>
<dbReference type="EC" id="2.3.1.-" evidence="12"/>
<reference evidence="13 14" key="1">
    <citation type="journal article" date="2024" name="Science">
        <title>Giant polyketide synthase enzymes in the biosynthesis of giant marine polyether toxins.</title>
        <authorList>
            <person name="Fallon T.R."/>
            <person name="Shende V.V."/>
            <person name="Wierzbicki I.H."/>
            <person name="Pendleton A.L."/>
            <person name="Watervoot N.F."/>
            <person name="Auber R.P."/>
            <person name="Gonzalez D.J."/>
            <person name="Wisecaver J.H."/>
            <person name="Moore B.S."/>
        </authorList>
    </citation>
    <scope>NUCLEOTIDE SEQUENCE [LARGE SCALE GENOMIC DNA]</scope>
    <source>
        <strain evidence="13 14">12B1</strain>
    </source>
</reference>
<evidence type="ECO:0000256" key="6">
    <source>
        <dbReference type="ARBA" id="ARBA00022832"/>
    </source>
</evidence>
<evidence type="ECO:0000256" key="1">
    <source>
        <dbReference type="ARBA" id="ARBA00004141"/>
    </source>
</evidence>
<feature type="transmembrane region" description="Helical" evidence="12">
    <location>
        <begin position="197"/>
        <end position="217"/>
    </location>
</feature>
<evidence type="ECO:0000256" key="12">
    <source>
        <dbReference type="RuleBase" id="RU361115"/>
    </source>
</evidence>
<evidence type="ECO:0000256" key="7">
    <source>
        <dbReference type="ARBA" id="ARBA00022989"/>
    </source>
</evidence>
<evidence type="ECO:0000256" key="11">
    <source>
        <dbReference type="ARBA" id="ARBA00047375"/>
    </source>
</evidence>
<feature type="transmembrane region" description="Helical" evidence="12">
    <location>
        <begin position="58"/>
        <end position="77"/>
    </location>
</feature>
<dbReference type="PANTHER" id="PTHR11157:SF134">
    <property type="entry name" value="ELONGATION OF FATTY ACIDS PROTEIN 1-RELATED"/>
    <property type="match status" value="1"/>
</dbReference>
<comment type="caution">
    <text evidence="13">The sequence shown here is derived from an EMBL/GenBank/DDBJ whole genome shotgun (WGS) entry which is preliminary data.</text>
</comment>
<evidence type="ECO:0000256" key="8">
    <source>
        <dbReference type="ARBA" id="ARBA00023098"/>
    </source>
</evidence>
<evidence type="ECO:0000256" key="10">
    <source>
        <dbReference type="ARBA" id="ARBA00023160"/>
    </source>
</evidence>
<keyword evidence="5 12" id="KW-0812">Transmembrane</keyword>
<protein>
    <recommendedName>
        <fullName evidence="12">Elongation of fatty acids protein</fullName>
        <ecNumber evidence="12">2.3.1.-</ecNumber>
    </recommendedName>
</protein>
<name>A0AB34JX62_PRYPA</name>
<keyword evidence="6 12" id="KW-0276">Fatty acid metabolism</keyword>
<feature type="transmembrane region" description="Helical" evidence="12">
    <location>
        <begin position="12"/>
        <end position="38"/>
    </location>
</feature>
<dbReference type="AlphaFoldDB" id="A0AB34JX62"/>
<feature type="transmembrane region" description="Helical" evidence="12">
    <location>
        <begin position="162"/>
        <end position="185"/>
    </location>
</feature>
<keyword evidence="10 12" id="KW-0275">Fatty acid biosynthesis</keyword>
<dbReference type="PANTHER" id="PTHR11157">
    <property type="entry name" value="FATTY ACID ACYL TRANSFERASE-RELATED"/>
    <property type="match status" value="1"/>
</dbReference>
<dbReference type="GO" id="GO:0030148">
    <property type="term" value="P:sphingolipid biosynthetic process"/>
    <property type="evidence" value="ECO:0007669"/>
    <property type="project" value="TreeGrafter"/>
</dbReference>
<keyword evidence="7 12" id="KW-1133">Transmembrane helix</keyword>
<comment type="similarity">
    <text evidence="2 12">Belongs to the ELO family.</text>
</comment>
<evidence type="ECO:0000256" key="5">
    <source>
        <dbReference type="ARBA" id="ARBA00022692"/>
    </source>
</evidence>